<dbReference type="EMBL" id="QBKN01000001">
    <property type="protein sequence ID" value="PTX52910.1"/>
    <property type="molecule type" value="Genomic_DNA"/>
</dbReference>
<dbReference type="InterPro" id="IPR002123">
    <property type="entry name" value="Plipid/glycerol_acylTrfase"/>
</dbReference>
<keyword evidence="2 6" id="KW-0808">Transferase</keyword>
<feature type="transmembrane region" description="Helical" evidence="4">
    <location>
        <begin position="12"/>
        <end position="36"/>
    </location>
</feature>
<evidence type="ECO:0000256" key="3">
    <source>
        <dbReference type="ARBA" id="ARBA00023315"/>
    </source>
</evidence>
<dbReference type="AlphaFoldDB" id="A0A2T6BA05"/>
<dbReference type="GO" id="GO:0006654">
    <property type="term" value="P:phosphatidic acid biosynthetic process"/>
    <property type="evidence" value="ECO:0007669"/>
    <property type="project" value="TreeGrafter"/>
</dbReference>
<name>A0A2T6BA05_9RHOB</name>
<evidence type="ECO:0000313" key="6">
    <source>
        <dbReference type="EMBL" id="PTX52910.1"/>
    </source>
</evidence>
<dbReference type="OrthoDB" id="5290997at2"/>
<evidence type="ECO:0000256" key="2">
    <source>
        <dbReference type="ARBA" id="ARBA00022679"/>
    </source>
</evidence>
<protein>
    <submittedName>
        <fullName evidence="6">1-acyl-sn-glycerol-3-phosphate acyltransferase</fullName>
    </submittedName>
</protein>
<organism evidence="6 7">
    <name type="scientific">Allosediminivita pacifica</name>
    <dbReference type="NCBI Taxonomy" id="1267769"/>
    <lineage>
        <taxon>Bacteria</taxon>
        <taxon>Pseudomonadati</taxon>
        <taxon>Pseudomonadota</taxon>
        <taxon>Alphaproteobacteria</taxon>
        <taxon>Rhodobacterales</taxon>
        <taxon>Paracoccaceae</taxon>
        <taxon>Allosediminivita</taxon>
    </lineage>
</organism>
<evidence type="ECO:0000259" key="5">
    <source>
        <dbReference type="SMART" id="SM00563"/>
    </source>
</evidence>
<dbReference type="CDD" id="cd07989">
    <property type="entry name" value="LPLAT_AGPAT-like"/>
    <property type="match status" value="1"/>
</dbReference>
<dbReference type="PANTHER" id="PTHR10434:SF40">
    <property type="entry name" value="1-ACYL-SN-GLYCEROL-3-PHOSPHATE ACYLTRANSFERASE"/>
    <property type="match status" value="1"/>
</dbReference>
<evidence type="ECO:0000256" key="4">
    <source>
        <dbReference type="SAM" id="Phobius"/>
    </source>
</evidence>
<sequence>MTNPGPFQYIRSVLFTVVVFAGMAVYGIAFFPAAIFSRRAARYACRSYANFACWLARWMVGIRTEVRGMPPSGEVLIAAKHQSFLDIIMIFASLPAAKFIMKKELIWAPFIGQYTLRIGCVPVDRGKRGKAIAKMLADVDAGSAEPGQLVIYPQGTRVAPGVPERYKTGAAALYAQTGYPCVPVATNCGLFWPRNGILRRPGLAVVEFLPEIPQGLRQKDFLARLEREVETASDKLMAEAGFHAPDRH</sequence>
<proteinExistence type="predicted"/>
<feature type="domain" description="Phospholipid/glycerol acyltransferase" evidence="5">
    <location>
        <begin position="75"/>
        <end position="189"/>
    </location>
</feature>
<gene>
    <name evidence="6" type="ORF">C8N44_101201</name>
</gene>
<dbReference type="SUPFAM" id="SSF69593">
    <property type="entry name" value="Glycerol-3-phosphate (1)-acyltransferase"/>
    <property type="match status" value="1"/>
</dbReference>
<dbReference type="RefSeq" id="WP_107974286.1">
    <property type="nucleotide sequence ID" value="NZ_BMEZ01000001.1"/>
</dbReference>
<evidence type="ECO:0000313" key="7">
    <source>
        <dbReference type="Proteomes" id="UP000244069"/>
    </source>
</evidence>
<dbReference type="Pfam" id="PF01553">
    <property type="entry name" value="Acyltransferase"/>
    <property type="match status" value="1"/>
</dbReference>
<dbReference type="Proteomes" id="UP000244069">
    <property type="component" value="Unassembled WGS sequence"/>
</dbReference>
<reference evidence="6 7" key="1">
    <citation type="submission" date="2018-04" db="EMBL/GenBank/DDBJ databases">
        <title>Genomic Encyclopedia of Archaeal and Bacterial Type Strains, Phase II (KMG-II): from individual species to whole genera.</title>
        <authorList>
            <person name="Goeker M."/>
        </authorList>
    </citation>
    <scope>NUCLEOTIDE SEQUENCE [LARGE SCALE GENOMIC DNA]</scope>
    <source>
        <strain evidence="6 7">DSM 29329</strain>
    </source>
</reference>
<dbReference type="PANTHER" id="PTHR10434">
    <property type="entry name" value="1-ACYL-SN-GLYCEROL-3-PHOSPHATE ACYLTRANSFERASE"/>
    <property type="match status" value="1"/>
</dbReference>
<dbReference type="GO" id="GO:0003841">
    <property type="term" value="F:1-acylglycerol-3-phosphate O-acyltransferase activity"/>
    <property type="evidence" value="ECO:0007669"/>
    <property type="project" value="TreeGrafter"/>
</dbReference>
<keyword evidence="7" id="KW-1185">Reference proteome</keyword>
<evidence type="ECO:0000256" key="1">
    <source>
        <dbReference type="ARBA" id="ARBA00005189"/>
    </source>
</evidence>
<comment type="pathway">
    <text evidence="1">Lipid metabolism.</text>
</comment>
<keyword evidence="4" id="KW-0812">Transmembrane</keyword>
<dbReference type="SMART" id="SM00563">
    <property type="entry name" value="PlsC"/>
    <property type="match status" value="1"/>
</dbReference>
<keyword evidence="4" id="KW-0472">Membrane</keyword>
<keyword evidence="4" id="KW-1133">Transmembrane helix</keyword>
<accession>A0A2T6BA05</accession>
<comment type="caution">
    <text evidence="6">The sequence shown here is derived from an EMBL/GenBank/DDBJ whole genome shotgun (WGS) entry which is preliminary data.</text>
</comment>
<keyword evidence="3 6" id="KW-0012">Acyltransferase</keyword>